<reference evidence="3" key="1">
    <citation type="journal article" date="2022" name="Syst. Appl. Microbiol.">
        <title>Natronocalculus amylovorans gen. nov., sp. nov., and Natranaeroarchaeum aerophilus sp. nov., dominant culturable amylolytic natronoarchaea from hypersaline soda lakes in southwestern Siberia.</title>
        <authorList>
            <person name="Sorokin D.Y."/>
            <person name="Elcheninov A.G."/>
            <person name="Khizhniak T.V."/>
            <person name="Koenen M."/>
            <person name="Bale N.J."/>
            <person name="Damste J.S.S."/>
            <person name="Kublanov I.V."/>
        </authorList>
    </citation>
    <scope>NUCLEOTIDE SEQUENCE</scope>
    <source>
        <strain evidence="3">AArc-St2</strain>
    </source>
</reference>
<dbReference type="InterPro" id="IPR058319">
    <property type="entry name" value="DUF8006"/>
</dbReference>
<feature type="transmembrane region" description="Helical" evidence="1">
    <location>
        <begin position="39"/>
        <end position="55"/>
    </location>
</feature>
<feature type="domain" description="DUF8006" evidence="2">
    <location>
        <begin position="1"/>
        <end position="80"/>
    </location>
</feature>
<gene>
    <name evidence="3" type="ORF">AArcSt2_06435</name>
</gene>
<keyword evidence="4" id="KW-1185">Reference proteome</keyword>
<dbReference type="EMBL" id="JAKRVX010000002">
    <property type="protein sequence ID" value="MCL9816580.1"/>
    <property type="molecule type" value="Genomic_DNA"/>
</dbReference>
<keyword evidence="1" id="KW-1133">Transmembrane helix</keyword>
<feature type="transmembrane region" description="Helical" evidence="1">
    <location>
        <begin position="6"/>
        <end position="32"/>
    </location>
</feature>
<evidence type="ECO:0000256" key="1">
    <source>
        <dbReference type="SAM" id="Phobius"/>
    </source>
</evidence>
<proteinExistence type="predicted"/>
<comment type="caution">
    <text evidence="3">The sequence shown here is derived from an EMBL/GenBank/DDBJ whole genome shotgun (WGS) entry which is preliminary data.</text>
</comment>
<dbReference type="AlphaFoldDB" id="A0AAE3K8J4"/>
<feature type="transmembrane region" description="Helical" evidence="1">
    <location>
        <begin position="61"/>
        <end position="79"/>
    </location>
</feature>
<dbReference type="Pfam" id="PF26028">
    <property type="entry name" value="DUF8006"/>
    <property type="match status" value="1"/>
</dbReference>
<dbReference type="RefSeq" id="WP_174652058.1">
    <property type="nucleotide sequence ID" value="NZ_JAKRVX010000002.1"/>
</dbReference>
<keyword evidence="1" id="KW-0472">Membrane</keyword>
<organism evidence="3 4">
    <name type="scientific">Natronocalculus amylovorans</name>
    <dbReference type="NCBI Taxonomy" id="2917812"/>
    <lineage>
        <taxon>Archaea</taxon>
        <taxon>Methanobacteriati</taxon>
        <taxon>Methanobacteriota</taxon>
        <taxon>Stenosarchaea group</taxon>
        <taxon>Halobacteria</taxon>
        <taxon>Halobacteriales</taxon>
        <taxon>Haloferacaceae</taxon>
        <taxon>Natronocalculus</taxon>
    </lineage>
</organism>
<sequence length="81" mass="8530">MLPLQFIDGILLEFTLGEVLLITFVLSVLATLPLKSQKIVGLVVTTFGAIFLLSPEMSATMLLLGVALAIAGPIVFATARS</sequence>
<protein>
    <recommendedName>
        <fullName evidence="2">DUF8006 domain-containing protein</fullName>
    </recommendedName>
</protein>
<accession>A0AAE3K8J4</accession>
<keyword evidence="1" id="KW-0812">Transmembrane</keyword>
<dbReference type="Proteomes" id="UP001203207">
    <property type="component" value="Unassembled WGS sequence"/>
</dbReference>
<evidence type="ECO:0000313" key="3">
    <source>
        <dbReference type="EMBL" id="MCL9816580.1"/>
    </source>
</evidence>
<evidence type="ECO:0000313" key="4">
    <source>
        <dbReference type="Proteomes" id="UP001203207"/>
    </source>
</evidence>
<reference evidence="3" key="2">
    <citation type="submission" date="2022-02" db="EMBL/GenBank/DDBJ databases">
        <authorList>
            <person name="Elcheninov A.G."/>
            <person name="Sorokin D.Y."/>
            <person name="Kublanov I.V."/>
        </authorList>
    </citation>
    <scope>NUCLEOTIDE SEQUENCE</scope>
    <source>
        <strain evidence="3">AArc-St2</strain>
    </source>
</reference>
<evidence type="ECO:0000259" key="2">
    <source>
        <dbReference type="Pfam" id="PF26028"/>
    </source>
</evidence>
<name>A0AAE3K8J4_9EURY</name>